<dbReference type="Proteomes" id="UP001454036">
    <property type="component" value="Unassembled WGS sequence"/>
</dbReference>
<dbReference type="InterPro" id="IPR038497">
    <property type="entry name" value="ATPase_V1-cplx_hsu_C_sf"/>
</dbReference>
<comment type="similarity">
    <text evidence="1">Belongs to the V-ATPase H subunit family.</text>
</comment>
<evidence type="ECO:0000256" key="6">
    <source>
        <dbReference type="ARBA" id="ARBA00082218"/>
    </source>
</evidence>
<dbReference type="GO" id="GO:0046961">
    <property type="term" value="F:proton-transporting ATPase activity, rotational mechanism"/>
    <property type="evidence" value="ECO:0007669"/>
    <property type="project" value="InterPro"/>
</dbReference>
<gene>
    <name evidence="8" type="ORF">LIER_33950</name>
</gene>
<dbReference type="PANTHER" id="PTHR10698:SF0">
    <property type="entry name" value="V-TYPE PROTON ATPASE SUBUNIT H"/>
    <property type="match status" value="1"/>
</dbReference>
<evidence type="ECO:0000256" key="1">
    <source>
        <dbReference type="ARBA" id="ARBA00008613"/>
    </source>
</evidence>
<dbReference type="FunFam" id="1.25.40.150:FF:000004">
    <property type="entry name" value="V-type proton ATPase subunit H"/>
    <property type="match status" value="1"/>
</dbReference>
<keyword evidence="4" id="KW-0406">Ion transport</keyword>
<dbReference type="Pfam" id="PF11698">
    <property type="entry name" value="V-ATPase_H_C"/>
    <property type="match status" value="1"/>
</dbReference>
<reference evidence="8 9" key="1">
    <citation type="submission" date="2024-01" db="EMBL/GenBank/DDBJ databases">
        <title>The complete chloroplast genome sequence of Lithospermum erythrorhizon: insights into the phylogenetic relationship among Boraginaceae species and the maternal lineages of purple gromwells.</title>
        <authorList>
            <person name="Okada T."/>
            <person name="Watanabe K."/>
        </authorList>
    </citation>
    <scope>NUCLEOTIDE SEQUENCE [LARGE SCALE GENOMIC DNA]</scope>
</reference>
<evidence type="ECO:0000313" key="8">
    <source>
        <dbReference type="EMBL" id="GAA0186662.1"/>
    </source>
</evidence>
<keyword evidence="2" id="KW-0813">Transport</keyword>
<evidence type="ECO:0000313" key="9">
    <source>
        <dbReference type="Proteomes" id="UP001454036"/>
    </source>
</evidence>
<dbReference type="EMBL" id="BAABME010013918">
    <property type="protein sequence ID" value="GAA0186662.1"/>
    <property type="molecule type" value="Genomic_DNA"/>
</dbReference>
<evidence type="ECO:0000259" key="7">
    <source>
        <dbReference type="Pfam" id="PF11698"/>
    </source>
</evidence>
<evidence type="ECO:0000256" key="2">
    <source>
        <dbReference type="ARBA" id="ARBA00022448"/>
    </source>
</evidence>
<dbReference type="InterPro" id="IPR016024">
    <property type="entry name" value="ARM-type_fold"/>
</dbReference>
<evidence type="ECO:0000256" key="4">
    <source>
        <dbReference type="ARBA" id="ARBA00023065"/>
    </source>
</evidence>
<dbReference type="SUPFAM" id="SSF48371">
    <property type="entry name" value="ARM repeat"/>
    <property type="match status" value="1"/>
</dbReference>
<evidence type="ECO:0000256" key="3">
    <source>
        <dbReference type="ARBA" id="ARBA00022781"/>
    </source>
</evidence>
<dbReference type="AlphaFoldDB" id="A0AAV3S1X3"/>
<comment type="function">
    <text evidence="5">Subunit of the peripheral V1 complex of vacuolar ATPase. Subunit H activates the ATPase activity of the enzyme and couples ATPase activity to proton flow. Vacuolar ATPase is responsible for acidifying a variety of intracellular compartments in eukaryotic cells, thus providing most of the energy required for transport processes in the vacuolar system.</text>
</comment>
<feature type="domain" description="ATPase V1 complex subunit H C-terminal" evidence="7">
    <location>
        <begin position="33"/>
        <end position="145"/>
    </location>
</feature>
<dbReference type="GO" id="GO:0000221">
    <property type="term" value="C:vacuolar proton-transporting V-type ATPase, V1 domain"/>
    <property type="evidence" value="ECO:0007669"/>
    <property type="project" value="InterPro"/>
</dbReference>
<dbReference type="InterPro" id="IPR011987">
    <property type="entry name" value="ATPase_V1-cplx_hsu_C"/>
</dbReference>
<dbReference type="Gene3D" id="1.25.40.150">
    <property type="entry name" value="V-type ATPase, subunit H, C-terminal domain"/>
    <property type="match status" value="1"/>
</dbReference>
<evidence type="ECO:0000256" key="5">
    <source>
        <dbReference type="ARBA" id="ARBA00025045"/>
    </source>
</evidence>
<comment type="caution">
    <text evidence="8">The sequence shown here is derived from an EMBL/GenBank/DDBJ whole genome shotgun (WGS) entry which is preliminary data.</text>
</comment>
<sequence>MHGSDELIIVALRQDLLEALNQLEEGLRVSIKQLSSFDKYKQEILLGHLDWSPMHKDPLFWRDNINNFEENDFQIIRVLITVLETSGDQRTLAVACYDLSQFIQYHTAGRIIASDLKAKERVMKLLNHENAEVTKNALLCIQRLFLGAKYASFLQV</sequence>
<organism evidence="8 9">
    <name type="scientific">Lithospermum erythrorhizon</name>
    <name type="common">Purple gromwell</name>
    <name type="synonym">Lithospermum officinale var. erythrorhizon</name>
    <dbReference type="NCBI Taxonomy" id="34254"/>
    <lineage>
        <taxon>Eukaryota</taxon>
        <taxon>Viridiplantae</taxon>
        <taxon>Streptophyta</taxon>
        <taxon>Embryophyta</taxon>
        <taxon>Tracheophyta</taxon>
        <taxon>Spermatophyta</taxon>
        <taxon>Magnoliopsida</taxon>
        <taxon>eudicotyledons</taxon>
        <taxon>Gunneridae</taxon>
        <taxon>Pentapetalae</taxon>
        <taxon>asterids</taxon>
        <taxon>lamiids</taxon>
        <taxon>Boraginales</taxon>
        <taxon>Boraginaceae</taxon>
        <taxon>Boraginoideae</taxon>
        <taxon>Lithospermeae</taxon>
        <taxon>Lithospermum</taxon>
    </lineage>
</organism>
<accession>A0AAV3S1X3</accession>
<dbReference type="InterPro" id="IPR004908">
    <property type="entry name" value="ATPase_V1-cplx_hsu"/>
</dbReference>
<proteinExistence type="inferred from homology"/>
<name>A0AAV3S1X3_LITER</name>
<keyword evidence="9" id="KW-1185">Reference proteome</keyword>
<protein>
    <recommendedName>
        <fullName evidence="6">Vacuolar proton pump subunit H</fullName>
    </recommendedName>
</protein>
<keyword evidence="3" id="KW-0375">Hydrogen ion transport</keyword>
<dbReference type="PANTHER" id="PTHR10698">
    <property type="entry name" value="V-TYPE PROTON ATPASE SUBUNIT H"/>
    <property type="match status" value="1"/>
</dbReference>